<protein>
    <submittedName>
        <fullName evidence="6">ADP-ribosylation factor-like protein 2</fullName>
    </submittedName>
</protein>
<dbReference type="PROSITE" id="PS51417">
    <property type="entry name" value="ARF"/>
    <property type="match status" value="1"/>
</dbReference>
<dbReference type="AlphaFoldDB" id="A0A210Q9G3"/>
<dbReference type="GO" id="GO:0003924">
    <property type="term" value="F:GTPase activity"/>
    <property type="evidence" value="ECO:0007669"/>
    <property type="project" value="InterPro"/>
</dbReference>
<dbReference type="GO" id="GO:0005525">
    <property type="term" value="F:GTP binding"/>
    <property type="evidence" value="ECO:0007669"/>
    <property type="project" value="UniProtKB-KW"/>
</dbReference>
<gene>
    <name evidence="6" type="ORF">KP79_PYT17172</name>
</gene>
<feature type="transmembrane region" description="Helical" evidence="5">
    <location>
        <begin position="12"/>
        <end position="33"/>
    </location>
</feature>
<dbReference type="Proteomes" id="UP000242188">
    <property type="component" value="Unassembled WGS sequence"/>
</dbReference>
<evidence type="ECO:0000313" key="7">
    <source>
        <dbReference type="Proteomes" id="UP000242188"/>
    </source>
</evidence>
<keyword evidence="1 3" id="KW-0547">Nucleotide-binding</keyword>
<keyword evidence="5" id="KW-0472">Membrane</keyword>
<evidence type="ECO:0000256" key="3">
    <source>
        <dbReference type="PIRSR" id="PIRSR606689-1"/>
    </source>
</evidence>
<dbReference type="PRINTS" id="PR00449">
    <property type="entry name" value="RASTRNSFRMNG"/>
</dbReference>
<keyword evidence="4" id="KW-0460">Magnesium</keyword>
<evidence type="ECO:0000256" key="4">
    <source>
        <dbReference type="PIRSR" id="PIRSR606689-2"/>
    </source>
</evidence>
<dbReference type="InterPro" id="IPR027417">
    <property type="entry name" value="P-loop_NTPase"/>
</dbReference>
<dbReference type="OrthoDB" id="25466at2759"/>
<evidence type="ECO:0000256" key="5">
    <source>
        <dbReference type="SAM" id="Phobius"/>
    </source>
</evidence>
<name>A0A210Q9G3_MIZYE</name>
<evidence type="ECO:0000313" key="6">
    <source>
        <dbReference type="EMBL" id="OWF45355.1"/>
    </source>
</evidence>
<accession>A0A210Q9G3</accession>
<keyword evidence="5" id="KW-1133">Transmembrane helix</keyword>
<dbReference type="SMART" id="SM00177">
    <property type="entry name" value="ARF"/>
    <property type="match status" value="1"/>
</dbReference>
<evidence type="ECO:0000256" key="1">
    <source>
        <dbReference type="ARBA" id="ARBA00022741"/>
    </source>
</evidence>
<feature type="binding site" evidence="3">
    <location>
        <position position="117"/>
    </location>
    <ligand>
        <name>GTP</name>
        <dbReference type="ChEBI" id="CHEBI:37565"/>
    </ligand>
</feature>
<keyword evidence="4" id="KW-0479">Metal-binding</keyword>
<dbReference type="SMART" id="SM00178">
    <property type="entry name" value="SAR"/>
    <property type="match status" value="1"/>
</dbReference>
<dbReference type="InterPro" id="IPR006689">
    <property type="entry name" value="Small_GTPase_ARF/SAR"/>
</dbReference>
<dbReference type="STRING" id="6573.A0A210Q9G3"/>
<keyword evidence="2 3" id="KW-0342">GTP-binding</keyword>
<dbReference type="PANTHER" id="PTHR11711">
    <property type="entry name" value="ADP RIBOSYLATION FACTOR-RELATED"/>
    <property type="match status" value="1"/>
</dbReference>
<keyword evidence="7" id="KW-1185">Reference proteome</keyword>
<dbReference type="Gene3D" id="3.40.50.300">
    <property type="entry name" value="P-loop containing nucleotide triphosphate hydrolases"/>
    <property type="match status" value="1"/>
</dbReference>
<dbReference type="InterPro" id="IPR024156">
    <property type="entry name" value="Small_GTPase_ARF"/>
</dbReference>
<evidence type="ECO:0000256" key="2">
    <source>
        <dbReference type="ARBA" id="ARBA00023134"/>
    </source>
</evidence>
<proteinExistence type="predicted"/>
<feature type="binding site" evidence="4">
    <location>
        <position position="95"/>
    </location>
    <ligand>
        <name>Mg(2+)</name>
        <dbReference type="ChEBI" id="CHEBI:18420"/>
    </ligand>
</feature>
<reference evidence="6 7" key="1">
    <citation type="journal article" date="2017" name="Nat. Ecol. Evol.">
        <title>Scallop genome provides insights into evolution of bilaterian karyotype and development.</title>
        <authorList>
            <person name="Wang S."/>
            <person name="Zhang J."/>
            <person name="Jiao W."/>
            <person name="Li J."/>
            <person name="Xun X."/>
            <person name="Sun Y."/>
            <person name="Guo X."/>
            <person name="Huan P."/>
            <person name="Dong B."/>
            <person name="Zhang L."/>
            <person name="Hu X."/>
            <person name="Sun X."/>
            <person name="Wang J."/>
            <person name="Zhao C."/>
            <person name="Wang Y."/>
            <person name="Wang D."/>
            <person name="Huang X."/>
            <person name="Wang R."/>
            <person name="Lv J."/>
            <person name="Li Y."/>
            <person name="Zhang Z."/>
            <person name="Liu B."/>
            <person name="Lu W."/>
            <person name="Hui Y."/>
            <person name="Liang J."/>
            <person name="Zhou Z."/>
            <person name="Hou R."/>
            <person name="Li X."/>
            <person name="Liu Y."/>
            <person name="Li H."/>
            <person name="Ning X."/>
            <person name="Lin Y."/>
            <person name="Zhao L."/>
            <person name="Xing Q."/>
            <person name="Dou J."/>
            <person name="Li Y."/>
            <person name="Mao J."/>
            <person name="Guo H."/>
            <person name="Dou H."/>
            <person name="Li T."/>
            <person name="Mu C."/>
            <person name="Jiang W."/>
            <person name="Fu Q."/>
            <person name="Fu X."/>
            <person name="Miao Y."/>
            <person name="Liu J."/>
            <person name="Yu Q."/>
            <person name="Li R."/>
            <person name="Liao H."/>
            <person name="Li X."/>
            <person name="Kong Y."/>
            <person name="Jiang Z."/>
            <person name="Chourrout D."/>
            <person name="Li R."/>
            <person name="Bao Z."/>
        </authorList>
    </citation>
    <scope>NUCLEOTIDE SEQUENCE [LARGE SCALE GENOMIC DNA]</scope>
    <source>
        <strain evidence="6 7">PY_sf001</strain>
    </source>
</reference>
<dbReference type="Pfam" id="PF00025">
    <property type="entry name" value="Arf"/>
    <property type="match status" value="1"/>
</dbReference>
<dbReference type="SUPFAM" id="SSF52540">
    <property type="entry name" value="P-loop containing nucleoside triphosphate hydrolases"/>
    <property type="match status" value="1"/>
</dbReference>
<comment type="caution">
    <text evidence="6">The sequence shown here is derived from an EMBL/GenBank/DDBJ whole genome shotgun (WGS) entry which is preliminary data.</text>
</comment>
<dbReference type="GO" id="GO:0046872">
    <property type="term" value="F:metal ion binding"/>
    <property type="evidence" value="ECO:0007669"/>
    <property type="project" value="UniProtKB-KW"/>
</dbReference>
<sequence length="231" mass="26050">MALVWLQRTWNANRVVITVATSAATAAIAYSIYRFIFIAKEEEADEYFESIVLSKDPPSKKILVIGLDGAGKTSFVRCFGKGNKDGKAYDEPRPTVGFNVKSVNMGSNLFDVWDVGGSEVCREYWKQFLQSIHNIVWVVDSSNRDRINESREALIKFLKNDQETRPLLIVATKQDCKGAMKLSEIRKHLHVDTSAVIDKSTRNIEMVATQTPQKGQRKGIWAAYKKLLESS</sequence>
<keyword evidence="5" id="KW-0812">Transmembrane</keyword>
<organism evidence="6 7">
    <name type="scientific">Mizuhopecten yessoensis</name>
    <name type="common">Japanese scallop</name>
    <name type="synonym">Patinopecten yessoensis</name>
    <dbReference type="NCBI Taxonomy" id="6573"/>
    <lineage>
        <taxon>Eukaryota</taxon>
        <taxon>Metazoa</taxon>
        <taxon>Spiralia</taxon>
        <taxon>Lophotrochozoa</taxon>
        <taxon>Mollusca</taxon>
        <taxon>Bivalvia</taxon>
        <taxon>Autobranchia</taxon>
        <taxon>Pteriomorphia</taxon>
        <taxon>Pectinida</taxon>
        <taxon>Pectinoidea</taxon>
        <taxon>Pectinidae</taxon>
        <taxon>Mizuhopecten</taxon>
    </lineage>
</organism>
<dbReference type="EMBL" id="NEDP02004518">
    <property type="protein sequence ID" value="OWF45355.1"/>
    <property type="molecule type" value="Genomic_DNA"/>
</dbReference>
<feature type="binding site" evidence="3">
    <location>
        <begin position="66"/>
        <end position="73"/>
    </location>
    <ligand>
        <name>GTP</name>
        <dbReference type="ChEBI" id="CHEBI:37565"/>
    </ligand>
</feature>
<feature type="binding site" evidence="4">
    <location>
        <position position="73"/>
    </location>
    <ligand>
        <name>Mg(2+)</name>
        <dbReference type="ChEBI" id="CHEBI:18420"/>
    </ligand>
</feature>